<sequence>MYRLNTWTTIKRLYNEGSGNSRYINRKIPLFPNAREAAERLAETPEFKEAKNIKVNIDMAQEWVKLQVLKANKTLFVAPTQKSSYLYAKIKTPENLDELDQDLVQQRRIVKMLAGKKTYDELSKLTY</sequence>
<evidence type="ECO:0000313" key="2">
    <source>
        <dbReference type="Proteomes" id="UP000075901"/>
    </source>
</evidence>
<evidence type="ECO:0000313" key="1">
    <source>
        <dbReference type="EnsemblMetazoa" id="AMAM020902-PA"/>
    </source>
</evidence>
<dbReference type="PANTHER" id="PTHR13017:SF0">
    <property type="entry name" value="METHENYLTETRAHYDROFOLATE SYNTHASE DOMAIN-CONTAINING PROTEIN"/>
    <property type="match status" value="1"/>
</dbReference>
<dbReference type="InterPro" id="IPR002698">
    <property type="entry name" value="FTHF_cligase"/>
</dbReference>
<proteinExistence type="predicted"/>
<reference evidence="1" key="2">
    <citation type="submission" date="2020-05" db="UniProtKB">
        <authorList>
            <consortium name="EnsemblMetazoa"/>
        </authorList>
    </citation>
    <scope>IDENTIFICATION</scope>
    <source>
        <strain evidence="1">maculatus3</strain>
    </source>
</reference>
<dbReference type="PANTHER" id="PTHR13017">
    <property type="entry name" value="5-FORMYLTETRAHYDROFOLATE CYCLO-LIGASE-RELATED"/>
    <property type="match status" value="1"/>
</dbReference>
<organism evidence="1 2">
    <name type="scientific">Anopheles maculatus</name>
    <dbReference type="NCBI Taxonomy" id="74869"/>
    <lineage>
        <taxon>Eukaryota</taxon>
        <taxon>Metazoa</taxon>
        <taxon>Ecdysozoa</taxon>
        <taxon>Arthropoda</taxon>
        <taxon>Hexapoda</taxon>
        <taxon>Insecta</taxon>
        <taxon>Pterygota</taxon>
        <taxon>Neoptera</taxon>
        <taxon>Endopterygota</taxon>
        <taxon>Diptera</taxon>
        <taxon>Nematocera</taxon>
        <taxon>Culicoidea</taxon>
        <taxon>Culicidae</taxon>
        <taxon>Anophelinae</taxon>
        <taxon>Anopheles</taxon>
        <taxon>Anopheles maculatus group</taxon>
    </lineage>
</organism>
<dbReference type="Proteomes" id="UP000075901">
    <property type="component" value="Unassembled WGS sequence"/>
</dbReference>
<name>A0A182T6Z8_9DIPT</name>
<dbReference type="VEuPathDB" id="VectorBase:AMAM020902"/>
<dbReference type="AlphaFoldDB" id="A0A182T6Z8"/>
<protein>
    <submittedName>
        <fullName evidence="1">Uncharacterized protein</fullName>
    </submittedName>
</protein>
<dbReference type="GO" id="GO:0005737">
    <property type="term" value="C:cytoplasm"/>
    <property type="evidence" value="ECO:0007669"/>
    <property type="project" value="TreeGrafter"/>
</dbReference>
<keyword evidence="2" id="KW-1185">Reference proteome</keyword>
<reference evidence="2" key="1">
    <citation type="submission" date="2013-09" db="EMBL/GenBank/DDBJ databases">
        <title>The Genome Sequence of Anopheles maculatus species B.</title>
        <authorList>
            <consortium name="The Broad Institute Genomics Platform"/>
            <person name="Neafsey D.E."/>
            <person name="Besansky N."/>
            <person name="Howell P."/>
            <person name="Walton C."/>
            <person name="Young S.K."/>
            <person name="Zeng Q."/>
            <person name="Gargeya S."/>
            <person name="Fitzgerald M."/>
            <person name="Haas B."/>
            <person name="Abouelleil A."/>
            <person name="Allen A.W."/>
            <person name="Alvarado L."/>
            <person name="Arachchi H.M."/>
            <person name="Berlin A.M."/>
            <person name="Chapman S.B."/>
            <person name="Gainer-Dewar J."/>
            <person name="Goldberg J."/>
            <person name="Griggs A."/>
            <person name="Gujja S."/>
            <person name="Hansen M."/>
            <person name="Howarth C."/>
            <person name="Imamovic A."/>
            <person name="Ireland A."/>
            <person name="Larimer J."/>
            <person name="McCowan C."/>
            <person name="Murphy C."/>
            <person name="Pearson M."/>
            <person name="Poon T.W."/>
            <person name="Priest M."/>
            <person name="Roberts A."/>
            <person name="Saif S."/>
            <person name="Shea T."/>
            <person name="Sisk P."/>
            <person name="Sykes S."/>
            <person name="Wortman J."/>
            <person name="Nusbaum C."/>
            <person name="Birren B."/>
        </authorList>
    </citation>
    <scope>NUCLEOTIDE SEQUENCE [LARGE SCALE GENOMIC DNA]</scope>
    <source>
        <strain evidence="2">maculatus3</strain>
    </source>
</reference>
<accession>A0A182T6Z8</accession>
<dbReference type="EnsemblMetazoa" id="AMAM020902-RA">
    <property type="protein sequence ID" value="AMAM020902-PA"/>
    <property type="gene ID" value="AMAM020902"/>
</dbReference>